<dbReference type="InterPro" id="IPR035901">
    <property type="entry name" value="GIY-YIG_endonuc_sf"/>
</dbReference>
<dbReference type="PANTHER" id="PTHR20208:SF10">
    <property type="entry name" value="STRUCTURE-SPECIFIC ENDONUCLEASE SUBUNIT SLX1"/>
    <property type="match status" value="1"/>
</dbReference>
<keyword evidence="12" id="KW-1185">Reference proteome</keyword>
<comment type="caution">
    <text evidence="8">Lacks conserved residue(s) required for the propagation of feature annotation.</text>
</comment>
<dbReference type="InterPro" id="IPR027520">
    <property type="entry name" value="Slx1"/>
</dbReference>
<comment type="similarity">
    <text evidence="8">Belongs to the SLX1 family.</text>
</comment>
<proteinExistence type="inferred from homology"/>
<accession>A0A6A5UEV8</accession>
<keyword evidence="5 8" id="KW-0233">DNA recombination</keyword>
<evidence type="ECO:0000313" key="11">
    <source>
        <dbReference type="EMBL" id="KAF1962469.1"/>
    </source>
</evidence>
<evidence type="ECO:0000256" key="7">
    <source>
        <dbReference type="ARBA" id="ARBA00023242"/>
    </source>
</evidence>
<dbReference type="InterPro" id="IPR013083">
    <property type="entry name" value="Znf_RING/FYVE/PHD"/>
</dbReference>
<keyword evidence="2 8" id="KW-0255">Endonuclease</keyword>
<dbReference type="Pfam" id="PF01541">
    <property type="entry name" value="GIY-YIG"/>
    <property type="match status" value="1"/>
</dbReference>
<dbReference type="OrthoDB" id="24645at2759"/>
<dbReference type="Gene3D" id="3.30.40.10">
    <property type="entry name" value="Zinc/RING finger domain, C3HC4 (zinc finger)"/>
    <property type="match status" value="1"/>
</dbReference>
<dbReference type="FunFam" id="3.40.1440.10:FF:000006">
    <property type="entry name" value="Structure-specific endonuclease subunit SLX1"/>
    <property type="match status" value="1"/>
</dbReference>
<evidence type="ECO:0000256" key="5">
    <source>
        <dbReference type="ARBA" id="ARBA00023172"/>
    </source>
</evidence>
<dbReference type="SMART" id="SM00465">
    <property type="entry name" value="GIYc"/>
    <property type="match status" value="1"/>
</dbReference>
<dbReference type="PANTHER" id="PTHR20208">
    <property type="entry name" value="STRUCTURE-SPECIFIC ENDONUCLEASE SUBUNIT SLX1"/>
    <property type="match status" value="1"/>
</dbReference>
<dbReference type="EMBL" id="ML976979">
    <property type="protein sequence ID" value="KAF1962469.1"/>
    <property type="molecule type" value="Genomic_DNA"/>
</dbReference>
<evidence type="ECO:0000256" key="6">
    <source>
        <dbReference type="ARBA" id="ARBA00023204"/>
    </source>
</evidence>
<dbReference type="GO" id="GO:0008821">
    <property type="term" value="F:crossover junction DNA endonuclease activity"/>
    <property type="evidence" value="ECO:0007669"/>
    <property type="project" value="TreeGrafter"/>
</dbReference>
<dbReference type="GO" id="GO:0000724">
    <property type="term" value="P:double-strand break repair via homologous recombination"/>
    <property type="evidence" value="ECO:0007669"/>
    <property type="project" value="TreeGrafter"/>
</dbReference>
<feature type="domain" description="GIY-YIG" evidence="10">
    <location>
        <begin position="17"/>
        <end position="98"/>
    </location>
</feature>
<dbReference type="InterPro" id="IPR048749">
    <property type="entry name" value="SLX1_C"/>
</dbReference>
<dbReference type="Gene3D" id="3.40.1440.10">
    <property type="entry name" value="GIY-YIG endonuclease"/>
    <property type="match status" value="1"/>
</dbReference>
<dbReference type="Proteomes" id="UP000800035">
    <property type="component" value="Unassembled WGS sequence"/>
</dbReference>
<gene>
    <name evidence="11" type="ORF">CC80DRAFT_487921</name>
</gene>
<keyword evidence="6 8" id="KW-0234">DNA repair</keyword>
<keyword evidence="7 8" id="KW-0539">Nucleus</keyword>
<dbReference type="GO" id="GO:0017108">
    <property type="term" value="F:5'-flap endonuclease activity"/>
    <property type="evidence" value="ECO:0007669"/>
    <property type="project" value="InterPro"/>
</dbReference>
<evidence type="ECO:0000256" key="8">
    <source>
        <dbReference type="HAMAP-Rule" id="MF_03100"/>
    </source>
</evidence>
<dbReference type="GO" id="GO:0033557">
    <property type="term" value="C:Slx1-Slx4 complex"/>
    <property type="evidence" value="ECO:0007669"/>
    <property type="project" value="UniProtKB-UniRule"/>
</dbReference>
<dbReference type="PROSITE" id="PS50164">
    <property type="entry name" value="GIY_YIG"/>
    <property type="match status" value="1"/>
</dbReference>
<organism evidence="11 12">
    <name type="scientific">Byssothecium circinans</name>
    <dbReference type="NCBI Taxonomy" id="147558"/>
    <lineage>
        <taxon>Eukaryota</taxon>
        <taxon>Fungi</taxon>
        <taxon>Dikarya</taxon>
        <taxon>Ascomycota</taxon>
        <taxon>Pezizomycotina</taxon>
        <taxon>Dothideomycetes</taxon>
        <taxon>Pleosporomycetidae</taxon>
        <taxon>Pleosporales</taxon>
        <taxon>Massarineae</taxon>
        <taxon>Massarinaceae</taxon>
        <taxon>Byssothecium</taxon>
    </lineage>
</organism>
<comment type="cofactor">
    <cofactor evidence="8">
        <name>a divalent metal cation</name>
        <dbReference type="ChEBI" id="CHEBI:60240"/>
    </cofactor>
</comment>
<dbReference type="InterPro" id="IPR000305">
    <property type="entry name" value="GIY-YIG_endonuc"/>
</dbReference>
<dbReference type="Pfam" id="PF21202">
    <property type="entry name" value="SLX1_C"/>
    <property type="match status" value="1"/>
</dbReference>
<evidence type="ECO:0000256" key="2">
    <source>
        <dbReference type="ARBA" id="ARBA00022759"/>
    </source>
</evidence>
<keyword evidence="1 8" id="KW-0540">Nuclease</keyword>
<reference evidence="11" key="1">
    <citation type="journal article" date="2020" name="Stud. Mycol.">
        <title>101 Dothideomycetes genomes: a test case for predicting lifestyles and emergence of pathogens.</title>
        <authorList>
            <person name="Haridas S."/>
            <person name="Albert R."/>
            <person name="Binder M."/>
            <person name="Bloem J."/>
            <person name="Labutti K."/>
            <person name="Salamov A."/>
            <person name="Andreopoulos B."/>
            <person name="Baker S."/>
            <person name="Barry K."/>
            <person name="Bills G."/>
            <person name="Bluhm B."/>
            <person name="Cannon C."/>
            <person name="Castanera R."/>
            <person name="Culley D."/>
            <person name="Daum C."/>
            <person name="Ezra D."/>
            <person name="Gonzalez J."/>
            <person name="Henrissat B."/>
            <person name="Kuo A."/>
            <person name="Liang C."/>
            <person name="Lipzen A."/>
            <person name="Lutzoni F."/>
            <person name="Magnuson J."/>
            <person name="Mondo S."/>
            <person name="Nolan M."/>
            <person name="Ohm R."/>
            <person name="Pangilinan J."/>
            <person name="Park H.-J."/>
            <person name="Ramirez L."/>
            <person name="Alfaro M."/>
            <person name="Sun H."/>
            <person name="Tritt A."/>
            <person name="Yoshinaga Y."/>
            <person name="Zwiers L.-H."/>
            <person name="Turgeon B."/>
            <person name="Goodwin S."/>
            <person name="Spatafora J."/>
            <person name="Crous P."/>
            <person name="Grigoriev I."/>
        </authorList>
    </citation>
    <scope>NUCLEOTIDE SEQUENCE</scope>
    <source>
        <strain evidence="11">CBS 675.92</strain>
    </source>
</reference>
<name>A0A6A5UEV8_9PLEO</name>
<evidence type="ECO:0000259" key="10">
    <source>
        <dbReference type="PROSITE" id="PS50164"/>
    </source>
</evidence>
<evidence type="ECO:0000256" key="4">
    <source>
        <dbReference type="ARBA" id="ARBA00022801"/>
    </source>
</evidence>
<dbReference type="HAMAP" id="MF_03100">
    <property type="entry name" value="Endonuc_su_Slx1"/>
    <property type="match status" value="1"/>
</dbReference>
<evidence type="ECO:0000256" key="9">
    <source>
        <dbReference type="SAM" id="MobiDB-lite"/>
    </source>
</evidence>
<keyword evidence="3 8" id="KW-0227">DNA damage</keyword>
<dbReference type="InterPro" id="IPR050381">
    <property type="entry name" value="SLX1_endonuclease"/>
</dbReference>
<dbReference type="AlphaFoldDB" id="A0A6A5UEV8"/>
<feature type="region of interest" description="Disordered" evidence="9">
    <location>
        <begin position="319"/>
        <end position="367"/>
    </location>
</feature>
<dbReference type="SUPFAM" id="SSF82771">
    <property type="entry name" value="GIY-YIG endonuclease"/>
    <property type="match status" value="1"/>
</dbReference>
<feature type="compositionally biased region" description="Acidic residues" evidence="9">
    <location>
        <begin position="342"/>
        <end position="367"/>
    </location>
</feature>
<comment type="subunit">
    <text evidence="8">Forms a heterodimer with SLX4.</text>
</comment>
<evidence type="ECO:0000313" key="12">
    <source>
        <dbReference type="Proteomes" id="UP000800035"/>
    </source>
</evidence>
<evidence type="ECO:0000256" key="3">
    <source>
        <dbReference type="ARBA" id="ARBA00022763"/>
    </source>
</evidence>
<dbReference type="CDD" id="cd10455">
    <property type="entry name" value="GIY-YIG_SLX1"/>
    <property type="match status" value="1"/>
</dbReference>
<sequence>MNRSKMPALEVDRPIPAFYCCYLLRSKNRKSYYIGSTPNPARRLGQHNGSSKGGAKRTSMQGKRPWEMTCIVTGFPSKYAALQFEWAWQNTHATRHIERDVRDARAEELQKKKKDGEATGRRIKRPPMSLQARLKNLHYLLGVKSFERWPLSVRFFAADVFAAWEKNTAKMTPKLRSSISVQLTPAELPTPATDTVTELQHQFKIPDVIRDIPVAYEDAKAHVEKAKNLLEEHGSTSCGICKSRIDASSTIALVCPSEGCRTVTHMRCLSTRFLAEEKNHDSLIPLEGTCPGCKSPLQWTTLVKEMSLRTRGEKEIEAMFKPKRRKKADSISESESAVPQELGEEDEDLDETWMEDVDDGEEGLVEV</sequence>
<comment type="subcellular location">
    <subcellularLocation>
        <location evidence="8">Nucleus</location>
    </subcellularLocation>
</comment>
<keyword evidence="4 8" id="KW-0378">Hydrolase</keyword>
<evidence type="ECO:0000256" key="1">
    <source>
        <dbReference type="ARBA" id="ARBA00022722"/>
    </source>
</evidence>
<comment type="function">
    <text evidence="8">Catalytic subunit of the SLX1-SLX4 structure-specific endonuclease that resolves DNA secondary structures generated during DNA repair and recombination. Has endonuclease activity towards branched DNA substrates, introducing single-strand cuts in duplex DNA close to junctions with ss-DNA.</text>
</comment>
<protein>
    <submittedName>
        <fullName evidence="11">Structure-specific endonuclease subunit SLX1</fullName>
    </submittedName>
</protein>
<feature type="region of interest" description="Disordered" evidence="9">
    <location>
        <begin position="34"/>
        <end position="62"/>
    </location>
</feature>